<protein>
    <submittedName>
        <fullName evidence="5">N-acyl-phosphatidylethanolamine-hydrolyzing phospholipase D (N-acyl phosphatidylethanolamine phospholipase D) (NAPE-PLD) (NAPE-hydrolyzing phospholipase D)</fullName>
    </submittedName>
</protein>
<reference evidence="4" key="1">
    <citation type="submission" date="2022-10" db="EMBL/GenBank/DDBJ databases">
        <authorList>
            <person name="Chen Y."/>
            <person name="Dougan E. K."/>
            <person name="Chan C."/>
            <person name="Rhodes N."/>
            <person name="Thang M."/>
        </authorList>
    </citation>
    <scope>NUCLEOTIDE SEQUENCE</scope>
</reference>
<dbReference type="Pfam" id="PF12706">
    <property type="entry name" value="Lactamase_B_2"/>
    <property type="match status" value="1"/>
</dbReference>
<accession>A0A9P1CA71</accession>
<dbReference type="InterPro" id="IPR001279">
    <property type="entry name" value="Metallo-B-lactamas"/>
</dbReference>
<dbReference type="Pfam" id="PF00291">
    <property type="entry name" value="PALP"/>
    <property type="match status" value="1"/>
</dbReference>
<organism evidence="4">
    <name type="scientific">Cladocopium goreaui</name>
    <dbReference type="NCBI Taxonomy" id="2562237"/>
    <lineage>
        <taxon>Eukaryota</taxon>
        <taxon>Sar</taxon>
        <taxon>Alveolata</taxon>
        <taxon>Dinophyceae</taxon>
        <taxon>Suessiales</taxon>
        <taxon>Symbiodiniaceae</taxon>
        <taxon>Cladocopium</taxon>
    </lineage>
</organism>
<dbReference type="EMBL" id="CAMXCT030001170">
    <property type="protein sequence ID" value="CAL4774789.1"/>
    <property type="molecule type" value="Genomic_DNA"/>
</dbReference>
<dbReference type="Gene3D" id="3.60.15.10">
    <property type="entry name" value="Ribonuclease Z/Hydroxyacylglutathione hydrolase-like"/>
    <property type="match status" value="1"/>
</dbReference>
<dbReference type="SUPFAM" id="SSF56281">
    <property type="entry name" value="Metallo-hydrolase/oxidoreductase"/>
    <property type="match status" value="1"/>
</dbReference>
<evidence type="ECO:0000256" key="1">
    <source>
        <dbReference type="SAM" id="MobiDB-lite"/>
    </source>
</evidence>
<evidence type="ECO:0000313" key="4">
    <source>
        <dbReference type="EMBL" id="CAI3987477.1"/>
    </source>
</evidence>
<feature type="domain" description="Tryptophan synthase beta chain-like PALP" evidence="2">
    <location>
        <begin position="3"/>
        <end position="99"/>
    </location>
</feature>
<evidence type="ECO:0000259" key="2">
    <source>
        <dbReference type="Pfam" id="PF00291"/>
    </source>
</evidence>
<evidence type="ECO:0000313" key="6">
    <source>
        <dbReference type="Proteomes" id="UP001152797"/>
    </source>
</evidence>
<reference evidence="5 6" key="2">
    <citation type="submission" date="2024-05" db="EMBL/GenBank/DDBJ databases">
        <authorList>
            <person name="Chen Y."/>
            <person name="Shah S."/>
            <person name="Dougan E. K."/>
            <person name="Thang M."/>
            <person name="Chan C."/>
        </authorList>
    </citation>
    <scope>NUCLEOTIDE SEQUENCE [LARGE SCALE GENOMIC DNA]</scope>
</reference>
<dbReference type="PANTHER" id="PTHR15032:SF4">
    <property type="entry name" value="N-ACYL-PHOSPHATIDYLETHANOLAMINE-HYDROLYZING PHOSPHOLIPASE D"/>
    <property type="match status" value="1"/>
</dbReference>
<dbReference type="EMBL" id="CAMXCT020001170">
    <property type="protein sequence ID" value="CAL1140852.1"/>
    <property type="molecule type" value="Genomic_DNA"/>
</dbReference>
<dbReference type="GO" id="GO:0005737">
    <property type="term" value="C:cytoplasm"/>
    <property type="evidence" value="ECO:0007669"/>
    <property type="project" value="TreeGrafter"/>
</dbReference>
<dbReference type="Proteomes" id="UP001152797">
    <property type="component" value="Unassembled WGS sequence"/>
</dbReference>
<comment type="caution">
    <text evidence="4">The sequence shown here is derived from an EMBL/GenBank/DDBJ whole genome shotgun (WGS) entry which is preliminary data.</text>
</comment>
<proteinExistence type="predicted"/>
<dbReference type="InterPro" id="IPR001926">
    <property type="entry name" value="TrpB-like_PALP"/>
</dbReference>
<dbReference type="EMBL" id="CAMXCT010001170">
    <property type="protein sequence ID" value="CAI3987477.1"/>
    <property type="molecule type" value="Genomic_DNA"/>
</dbReference>
<feature type="region of interest" description="Disordered" evidence="1">
    <location>
        <begin position="290"/>
        <end position="321"/>
    </location>
</feature>
<evidence type="ECO:0000313" key="5">
    <source>
        <dbReference type="EMBL" id="CAL4774789.1"/>
    </source>
</evidence>
<feature type="compositionally biased region" description="Low complexity" evidence="1">
    <location>
        <begin position="312"/>
        <end position="321"/>
    </location>
</feature>
<dbReference type="InterPro" id="IPR036052">
    <property type="entry name" value="TrpB-like_PALP_sf"/>
</dbReference>
<sequence>MAASFSVERRKVMRMMGAKVVVTPAPLGGTGMVLKAEELAEKHGWFLARQFENEAGPEYHAKTTGPEILKDFEGKNLDYWVTGYGTGGTFQGAGKVMKEVALVRSAAMAQRNAHRRRYGYLAVGGYSLHCWADERVLSSGEFRIWTAIYCILHFMSVLTTLNVDSTDASSLMLGSRHVLRGLCDGDLVLDRRSCRIVDDASCLERLLKSKKKLCDTSLFDLFLDTESRQRFLQFLNTEDENSTGTAIPRGLRVSLQGTDGPVSMDLFHTRIPEGTTGNDYCLLAMKEDPEQKAPPDAAPGSIPRNAFASAPSQTRTQSSSETEIVNAYEELMAIALLFSNETGLLDIKEVHLVFHRQSWAPTIETGMPTLRRFIKPSDWDRIEQMLQNVINLPPADIERRCYFRHPMLFRLPGASGLSTSRRLAEEELPRPLKEASGRFMNPWKKNGRDPCEKGFSDIVRLLRDARPPIFQDADSAQLTSPVPVAWDQLRAIRDRKETRPVAVWLGHASVLGIYAGKMFLFDPVFSERCSPFSFVGPKRFTESPVKADLSDWPEDLLPDVVAISHAHYDHLDEATVRQLHQRRPAMRWLVPLGLGSWLAAWNVGTVTEMDWWQKVAVDDDLAVVALPAQHWANRWPWDRNTTLWCGFGIVLQSEETVMPLCFLGDTGYCPVFRLLGSKFQIQLAAVPIGAYHPRWFMSGSHCDPSEAVQIVKDLNAASALAIHWGTFPLTAEPCLSELSELHAARGRLQDGRLRALRPGGHMCLETGGHDLADELVERNGATEQKGFPLKVQ</sequence>
<keyword evidence="6" id="KW-1185">Reference proteome</keyword>
<dbReference type="PANTHER" id="PTHR15032">
    <property type="entry name" value="N-ACYL-PHOSPHATIDYLETHANOLAMINE-HYDROLYZING PHOSPHOLIPASE D"/>
    <property type="match status" value="1"/>
</dbReference>
<evidence type="ECO:0000259" key="3">
    <source>
        <dbReference type="Pfam" id="PF12706"/>
    </source>
</evidence>
<dbReference type="InterPro" id="IPR036866">
    <property type="entry name" value="RibonucZ/Hydroxyglut_hydro"/>
</dbReference>
<dbReference type="Gene3D" id="3.40.50.1100">
    <property type="match status" value="2"/>
</dbReference>
<gene>
    <name evidence="4" type="ORF">C1SCF055_LOCUS14745</name>
</gene>
<feature type="domain" description="Metallo-beta-lactamase" evidence="3">
    <location>
        <begin position="519"/>
        <end position="724"/>
    </location>
</feature>
<name>A0A9P1CA71_9DINO</name>
<dbReference type="OrthoDB" id="332863at2759"/>
<dbReference type="SUPFAM" id="SSF53686">
    <property type="entry name" value="Tryptophan synthase beta subunit-like PLP-dependent enzymes"/>
    <property type="match status" value="1"/>
</dbReference>
<dbReference type="AlphaFoldDB" id="A0A9P1CA71"/>